<evidence type="ECO:0000313" key="2">
    <source>
        <dbReference type="EMBL" id="KEI18257.1"/>
    </source>
</evidence>
<protein>
    <submittedName>
        <fullName evidence="2">Uncharacterized protein</fullName>
    </submittedName>
</protein>
<organism evidence="2 3">
    <name type="scientific">Clostridium haemolyticum NCTC 9693</name>
    <dbReference type="NCBI Taxonomy" id="1443114"/>
    <lineage>
        <taxon>Bacteria</taxon>
        <taxon>Bacillati</taxon>
        <taxon>Bacillota</taxon>
        <taxon>Clostridia</taxon>
        <taxon>Eubacteriales</taxon>
        <taxon>Clostridiaceae</taxon>
        <taxon>Clostridium</taxon>
    </lineage>
</organism>
<keyword evidence="1" id="KW-0472">Membrane</keyword>
<evidence type="ECO:0000256" key="1">
    <source>
        <dbReference type="SAM" id="Phobius"/>
    </source>
</evidence>
<keyword evidence="3" id="KW-1185">Reference proteome</keyword>
<comment type="caution">
    <text evidence="2">The sequence shown here is derived from an EMBL/GenBank/DDBJ whole genome shotgun (WGS) entry which is preliminary data.</text>
</comment>
<proteinExistence type="predicted"/>
<sequence length="116" mass="13730">MFMNKKIKRKFKKDIRLKHNNGFIGKLDNIFKITTIKITKITTLLKKREEPINLARVEYEIGFNKLNPIAWVVMLGLLFIGTCAAVFSLFLEIISHDEYYEQLYFNKEDLEINSQK</sequence>
<dbReference type="Proteomes" id="UP000027937">
    <property type="component" value="Unassembled WGS sequence"/>
</dbReference>
<keyword evidence="1" id="KW-0812">Transmembrane</keyword>
<name>A0ABR4TGX9_CLOHA</name>
<accession>A0ABR4TGX9</accession>
<feature type="transmembrane region" description="Helical" evidence="1">
    <location>
        <begin position="69"/>
        <end position="91"/>
    </location>
</feature>
<evidence type="ECO:0000313" key="3">
    <source>
        <dbReference type="Proteomes" id="UP000027937"/>
    </source>
</evidence>
<keyword evidence="1" id="KW-1133">Transmembrane helix</keyword>
<gene>
    <name evidence="2" type="ORF">Z960_03825</name>
</gene>
<dbReference type="EMBL" id="JENX01000026">
    <property type="protein sequence ID" value="KEI18257.1"/>
    <property type="molecule type" value="Genomic_DNA"/>
</dbReference>
<reference evidence="2 3" key="1">
    <citation type="submission" date="2014-02" db="EMBL/GenBank/DDBJ databases">
        <title>Plasmidome dynamics in the species complex Clostridium novyi sensu lato converts strains of independent lineages into distinctly different pathogens.</title>
        <authorList>
            <person name="Skarin H."/>
            <person name="Segerman B."/>
        </authorList>
    </citation>
    <scope>NUCLEOTIDE SEQUENCE [LARGE SCALE GENOMIC DNA]</scope>
    <source>
        <strain evidence="2 3">NCTC 9693</strain>
    </source>
</reference>